<proteinExistence type="predicted"/>
<evidence type="ECO:0000313" key="1">
    <source>
        <dbReference type="EMBL" id="KAG2937295.1"/>
    </source>
</evidence>
<comment type="caution">
    <text evidence="1">The sequence shown here is derived from an EMBL/GenBank/DDBJ whole genome shotgun (WGS) entry which is preliminary data.</text>
</comment>
<dbReference type="Proteomes" id="UP000736787">
    <property type="component" value="Unassembled WGS sequence"/>
</dbReference>
<name>A0A8T1D9D9_9STRA</name>
<gene>
    <name evidence="1" type="ORF">PC117_g11745</name>
</gene>
<dbReference type="VEuPathDB" id="FungiDB:PC110_g6838"/>
<organism evidence="1 2">
    <name type="scientific">Phytophthora cactorum</name>
    <dbReference type="NCBI Taxonomy" id="29920"/>
    <lineage>
        <taxon>Eukaryota</taxon>
        <taxon>Sar</taxon>
        <taxon>Stramenopiles</taxon>
        <taxon>Oomycota</taxon>
        <taxon>Peronosporomycetes</taxon>
        <taxon>Peronosporales</taxon>
        <taxon>Peronosporaceae</taxon>
        <taxon>Phytophthora</taxon>
    </lineage>
</organism>
<accession>A0A8T1D9D9</accession>
<dbReference type="EMBL" id="RCMK01000310">
    <property type="protein sequence ID" value="KAG2937295.1"/>
    <property type="molecule type" value="Genomic_DNA"/>
</dbReference>
<sequence length="92" mass="9924">MAVKLRRLKAAEWLVIKCLSTLLDPVAKTIEELGGQNYPTISLRRLAGSGSLCRRSAGHGDTVDAFFGELGVLSVKDLGPASKFLGMRVTYT</sequence>
<protein>
    <submittedName>
        <fullName evidence="1">Uncharacterized protein</fullName>
    </submittedName>
</protein>
<dbReference type="AlphaFoldDB" id="A0A8T1D9D9"/>
<reference evidence="1" key="1">
    <citation type="submission" date="2018-10" db="EMBL/GenBank/DDBJ databases">
        <title>Effector identification in a new, highly contiguous assembly of the strawberry crown rot pathogen Phytophthora cactorum.</title>
        <authorList>
            <person name="Armitage A.D."/>
            <person name="Nellist C.F."/>
            <person name="Bates H."/>
            <person name="Vickerstaff R.J."/>
            <person name="Harrison R.J."/>
        </authorList>
    </citation>
    <scope>NUCLEOTIDE SEQUENCE</scope>
    <source>
        <strain evidence="1">4040</strain>
    </source>
</reference>
<evidence type="ECO:0000313" key="2">
    <source>
        <dbReference type="Proteomes" id="UP000736787"/>
    </source>
</evidence>